<evidence type="ECO:0000313" key="3">
    <source>
        <dbReference type="Proteomes" id="UP000710432"/>
    </source>
</evidence>
<feature type="domain" description="Alpha-ketoglutarate-dependent dioxygenase FTO C-terminal" evidence="1">
    <location>
        <begin position="27"/>
        <end position="75"/>
    </location>
</feature>
<dbReference type="InterPro" id="IPR024366">
    <property type="entry name" value="FTO_C"/>
</dbReference>
<dbReference type="InterPro" id="IPR032868">
    <property type="entry name" value="FTO"/>
</dbReference>
<sequence>MGTEGIMTLITSEPPQLRSGCFLTAVRASLLLRCQSRIVRNLPANQKPDCRPYWEKDDPSMPLPFDLTEVVSELRSKLLGPKA</sequence>
<dbReference type="GO" id="GO:0040014">
    <property type="term" value="P:regulation of multicellular organism growth"/>
    <property type="evidence" value="ECO:0007669"/>
    <property type="project" value="InterPro"/>
</dbReference>
<dbReference type="Proteomes" id="UP000710432">
    <property type="component" value="Unassembled WGS sequence"/>
</dbReference>
<dbReference type="GO" id="GO:0042245">
    <property type="term" value="P:RNA repair"/>
    <property type="evidence" value="ECO:0007669"/>
    <property type="project" value="InterPro"/>
</dbReference>
<dbReference type="GO" id="GO:0008198">
    <property type="term" value="F:ferrous iron binding"/>
    <property type="evidence" value="ECO:0007669"/>
    <property type="project" value="TreeGrafter"/>
</dbReference>
<accession>A0A8J6GLG7</accession>
<dbReference type="PANTHER" id="PTHR31291">
    <property type="entry name" value="ALPHA-KETOGLUTARATE-DEPENDENT DIOXYGENASE FTO"/>
    <property type="match status" value="1"/>
</dbReference>
<proteinExistence type="predicted"/>
<dbReference type="PANTHER" id="PTHR31291:SF2">
    <property type="entry name" value="ALPHA-KETOGLUTARATE-DEPENDENT DIOXYGENASE FTO"/>
    <property type="match status" value="1"/>
</dbReference>
<protein>
    <submittedName>
        <fullName evidence="2">Alpha-ketoglutarate-dependent dioxygenase FTO</fullName>
    </submittedName>
</protein>
<keyword evidence="2" id="KW-0560">Oxidoreductase</keyword>
<reference evidence="2" key="1">
    <citation type="submission" date="2020-03" db="EMBL/GenBank/DDBJ databases">
        <title>Studies in the Genomics of Life Span.</title>
        <authorList>
            <person name="Glass D."/>
        </authorList>
    </citation>
    <scope>NUCLEOTIDE SEQUENCE</scope>
    <source>
        <strain evidence="2">LTLLF</strain>
        <tissue evidence="2">Muscle</tissue>
    </source>
</reference>
<dbReference type="GO" id="GO:1990931">
    <property type="term" value="F:mRNA N6-methyladenosine dioxygenase activity"/>
    <property type="evidence" value="ECO:0007669"/>
    <property type="project" value="TreeGrafter"/>
</dbReference>
<organism evidence="2 3">
    <name type="scientific">Microtus ochrogaster</name>
    <name type="common">Prairie vole</name>
    <dbReference type="NCBI Taxonomy" id="79684"/>
    <lineage>
        <taxon>Eukaryota</taxon>
        <taxon>Metazoa</taxon>
        <taxon>Chordata</taxon>
        <taxon>Craniata</taxon>
        <taxon>Vertebrata</taxon>
        <taxon>Euteleostomi</taxon>
        <taxon>Mammalia</taxon>
        <taxon>Eutheria</taxon>
        <taxon>Euarchontoglires</taxon>
        <taxon>Glires</taxon>
        <taxon>Rodentia</taxon>
        <taxon>Myomorpha</taxon>
        <taxon>Muroidea</taxon>
        <taxon>Cricetidae</taxon>
        <taxon>Arvicolinae</taxon>
        <taxon>Microtus</taxon>
    </lineage>
</organism>
<comment type="caution">
    <text evidence="2">The sequence shown here is derived from an EMBL/GenBank/DDBJ whole genome shotgun (WGS) entry which is preliminary data.</text>
</comment>
<gene>
    <name evidence="2" type="ORF">LTLLF_145095</name>
</gene>
<dbReference type="GO" id="GO:0006307">
    <property type="term" value="P:DNA alkylation repair"/>
    <property type="evidence" value="ECO:0007669"/>
    <property type="project" value="InterPro"/>
</dbReference>
<evidence type="ECO:0000313" key="2">
    <source>
        <dbReference type="EMBL" id="KAH0512462.1"/>
    </source>
</evidence>
<dbReference type="EMBL" id="JAATJU010021971">
    <property type="protein sequence ID" value="KAH0512462.1"/>
    <property type="molecule type" value="Genomic_DNA"/>
</dbReference>
<keyword evidence="2" id="KW-0223">Dioxygenase</keyword>
<evidence type="ECO:0000259" key="1">
    <source>
        <dbReference type="Pfam" id="PF12934"/>
    </source>
</evidence>
<name>A0A8J6GLG7_MICOH</name>
<dbReference type="AlphaFoldDB" id="A0A8J6GLG7"/>
<dbReference type="Pfam" id="PF12934">
    <property type="entry name" value="FTO_CTD"/>
    <property type="match status" value="1"/>
</dbReference>
<dbReference type="GO" id="GO:0035516">
    <property type="term" value="F:broad specificity oxidative DNA demethylase activity"/>
    <property type="evidence" value="ECO:0007669"/>
    <property type="project" value="InterPro"/>
</dbReference>